<organism evidence="4">
    <name type="scientific">uncultured Solirubrobacterales bacterium</name>
    <dbReference type="NCBI Taxonomy" id="768556"/>
    <lineage>
        <taxon>Bacteria</taxon>
        <taxon>Bacillati</taxon>
        <taxon>Actinomycetota</taxon>
        <taxon>Thermoleophilia</taxon>
        <taxon>Solirubrobacterales</taxon>
        <taxon>environmental samples</taxon>
    </lineage>
</organism>
<dbReference type="CDD" id="cd01949">
    <property type="entry name" value="GGDEF"/>
    <property type="match status" value="1"/>
</dbReference>
<dbReference type="Gene3D" id="1.10.3210.10">
    <property type="entry name" value="Hypothetical protein af1432"/>
    <property type="match status" value="1"/>
</dbReference>
<dbReference type="SMART" id="SM00471">
    <property type="entry name" value="HDc"/>
    <property type="match status" value="1"/>
</dbReference>
<protein>
    <recommendedName>
        <fullName evidence="5">Diguanylate cyclase</fullName>
    </recommendedName>
</protein>
<dbReference type="PANTHER" id="PTHR43155">
    <property type="entry name" value="CYCLIC DI-GMP PHOSPHODIESTERASE PA4108-RELATED"/>
    <property type="match status" value="1"/>
</dbReference>
<dbReference type="NCBIfam" id="TIGR00254">
    <property type="entry name" value="GGDEF"/>
    <property type="match status" value="1"/>
</dbReference>
<dbReference type="InterPro" id="IPR029787">
    <property type="entry name" value="Nucleotide_cyclase"/>
</dbReference>
<dbReference type="SMART" id="SM00267">
    <property type="entry name" value="GGDEF"/>
    <property type="match status" value="1"/>
</dbReference>
<dbReference type="Gene3D" id="3.30.70.270">
    <property type="match status" value="1"/>
</dbReference>
<dbReference type="PROSITE" id="PS50887">
    <property type="entry name" value="GGDEF"/>
    <property type="match status" value="1"/>
</dbReference>
<dbReference type="EMBL" id="CADCVU010000012">
    <property type="protein sequence ID" value="CAA9480642.1"/>
    <property type="molecule type" value="Genomic_DNA"/>
</dbReference>
<evidence type="ECO:0000256" key="1">
    <source>
        <dbReference type="SAM" id="MobiDB-lite"/>
    </source>
</evidence>
<dbReference type="SUPFAM" id="SSF55073">
    <property type="entry name" value="Nucleotide cyclase"/>
    <property type="match status" value="1"/>
</dbReference>
<feature type="region of interest" description="Disordered" evidence="1">
    <location>
        <begin position="1"/>
        <end position="77"/>
    </location>
</feature>
<dbReference type="CDD" id="cd00077">
    <property type="entry name" value="HDc"/>
    <property type="match status" value="1"/>
</dbReference>
<reference evidence="4" key="1">
    <citation type="submission" date="2020-02" db="EMBL/GenBank/DDBJ databases">
        <authorList>
            <person name="Meier V. D."/>
        </authorList>
    </citation>
    <scope>NUCLEOTIDE SEQUENCE</scope>
    <source>
        <strain evidence="4">AVDCRST_MAG45</strain>
    </source>
</reference>
<dbReference type="InterPro" id="IPR003607">
    <property type="entry name" value="HD/PDEase_dom"/>
</dbReference>
<feature type="domain" description="HD-GYP" evidence="3">
    <location>
        <begin position="283"/>
        <end position="477"/>
    </location>
</feature>
<evidence type="ECO:0000259" key="3">
    <source>
        <dbReference type="PROSITE" id="PS51832"/>
    </source>
</evidence>
<gene>
    <name evidence="4" type="ORF">AVDCRST_MAG45-144</name>
</gene>
<dbReference type="AlphaFoldDB" id="A0A6J4RSQ7"/>
<feature type="domain" description="GGDEF" evidence="2">
    <location>
        <begin position="142"/>
        <end position="268"/>
    </location>
</feature>
<dbReference type="InterPro" id="IPR037522">
    <property type="entry name" value="HD_GYP_dom"/>
</dbReference>
<name>A0A6J4RSQ7_9ACTN</name>
<dbReference type="InterPro" id="IPR043128">
    <property type="entry name" value="Rev_trsase/Diguanyl_cyclase"/>
</dbReference>
<dbReference type="Pfam" id="PF13487">
    <property type="entry name" value="HD_5"/>
    <property type="match status" value="1"/>
</dbReference>
<evidence type="ECO:0008006" key="5">
    <source>
        <dbReference type="Google" id="ProtNLM"/>
    </source>
</evidence>
<dbReference type="PROSITE" id="PS51832">
    <property type="entry name" value="HD_GYP"/>
    <property type="match status" value="1"/>
</dbReference>
<accession>A0A6J4RSQ7</accession>
<evidence type="ECO:0000313" key="4">
    <source>
        <dbReference type="EMBL" id="CAA9480642.1"/>
    </source>
</evidence>
<sequence length="486" mass="52899">MLTARRASRSPRSMCSSAGGGPPGAPRPAADALRAGRGSGAGRHGGSPRRPARSAGDRSPRLPRPAAWDADRPRPGVRHLLPKETSLLELYAAEAALALANANLVERLEALVRVDSLTGLLNHREYQEELARELERAGRDQLPLSVAMLDLDDFKQINDSYGHAEGDRILRLVGETVRRMLEPGDSAARIGGDEFGLILPGRRAAEADTLASQIDRQVKALNLELGASWGVAEWPTAGPSQSLLLFSADRALYDRKLSRRNGATKASTERERRPASADYTLTAADHQRGLTAALARAVDAKDAYTRSHCDMVAELCVLVGQELELEPRRVLKLRLAGLLHDVGKIGIADAILQKPGRLSDDEFEVMKTHTTLGHSILFGAELFEEAYWVLHHHEYLDGSGYPDGLAGETIPLESRIMLVADAFEAMTSDRPYRRGRDERAALDELQRCAGTQFDPNCVAALSRALRRDARWLSESSARGGVKSVVA</sequence>
<evidence type="ECO:0000259" key="2">
    <source>
        <dbReference type="PROSITE" id="PS50887"/>
    </source>
</evidence>
<dbReference type="InterPro" id="IPR000160">
    <property type="entry name" value="GGDEF_dom"/>
</dbReference>
<proteinExistence type="predicted"/>
<dbReference type="Pfam" id="PF00990">
    <property type="entry name" value="GGDEF"/>
    <property type="match status" value="1"/>
</dbReference>
<dbReference type="SUPFAM" id="SSF109604">
    <property type="entry name" value="HD-domain/PDEase-like"/>
    <property type="match status" value="1"/>
</dbReference>
<feature type="compositionally biased region" description="Low complexity" evidence="1">
    <location>
        <begin position="27"/>
        <end position="36"/>
    </location>
</feature>
<dbReference type="PANTHER" id="PTHR43155:SF2">
    <property type="entry name" value="CYCLIC DI-GMP PHOSPHODIESTERASE PA4108"/>
    <property type="match status" value="1"/>
</dbReference>